<accession>A0A1G1WVS1</accession>
<sequence>MRCYTVVDFESPTEGIGVALRPRPHIWLGEDGMKPPYWVRIKMRDSVEVIRPILVPCGGRVEFGLNAYYLAREYTTNPWAREFVRHCTFCGTRYTDWKWKHFSYERHHPNTGKMVTGAAIFDVDVVPTYDRGQGDHLLVKPGDTSKNALILMRYSNRRYVTPRETTHAWQYQITCPQAGVNSLCEVRWDSEGNDRVVQEVVEWLFILEPGITLHFTKISAPGLNIYAHQGSLTFDGEKFTLT</sequence>
<proteinExistence type="predicted"/>
<protein>
    <submittedName>
        <fullName evidence="1">Uncharacterized protein</fullName>
    </submittedName>
</protein>
<gene>
    <name evidence="1" type="ORF">A3A61_02500</name>
</gene>
<evidence type="ECO:0000313" key="1">
    <source>
        <dbReference type="EMBL" id="OGY31842.1"/>
    </source>
</evidence>
<comment type="caution">
    <text evidence="1">The sequence shown here is derived from an EMBL/GenBank/DDBJ whole genome shotgun (WGS) entry which is preliminary data.</text>
</comment>
<dbReference type="AlphaFoldDB" id="A0A1G1WVS1"/>
<dbReference type="Proteomes" id="UP000177718">
    <property type="component" value="Unassembled WGS sequence"/>
</dbReference>
<organism evidence="1 2">
    <name type="scientific">Candidatus Woykebacteria bacterium RIFCSPLOWO2_01_FULL_43_14</name>
    <dbReference type="NCBI Taxonomy" id="1802605"/>
    <lineage>
        <taxon>Bacteria</taxon>
        <taxon>Candidatus Woykeibacteriota</taxon>
    </lineage>
</organism>
<dbReference type="EMBL" id="MHDB01000023">
    <property type="protein sequence ID" value="OGY31842.1"/>
    <property type="molecule type" value="Genomic_DNA"/>
</dbReference>
<name>A0A1G1WVS1_9BACT</name>
<evidence type="ECO:0000313" key="2">
    <source>
        <dbReference type="Proteomes" id="UP000177718"/>
    </source>
</evidence>
<reference evidence="1 2" key="1">
    <citation type="journal article" date="2016" name="Nat. Commun.">
        <title>Thousands of microbial genomes shed light on interconnected biogeochemical processes in an aquifer system.</title>
        <authorList>
            <person name="Anantharaman K."/>
            <person name="Brown C.T."/>
            <person name="Hug L.A."/>
            <person name="Sharon I."/>
            <person name="Castelle C.J."/>
            <person name="Probst A.J."/>
            <person name="Thomas B.C."/>
            <person name="Singh A."/>
            <person name="Wilkins M.J."/>
            <person name="Karaoz U."/>
            <person name="Brodie E.L."/>
            <person name="Williams K.H."/>
            <person name="Hubbard S.S."/>
            <person name="Banfield J.F."/>
        </authorList>
    </citation>
    <scope>NUCLEOTIDE SEQUENCE [LARGE SCALE GENOMIC DNA]</scope>
</reference>